<dbReference type="InterPro" id="IPR003425">
    <property type="entry name" value="CCB3/YggT"/>
</dbReference>
<dbReference type="GO" id="GO:0016020">
    <property type="term" value="C:membrane"/>
    <property type="evidence" value="ECO:0007669"/>
    <property type="project" value="InterPro"/>
</dbReference>
<feature type="transmembrane region" description="Helical" evidence="2">
    <location>
        <begin position="12"/>
        <end position="30"/>
    </location>
</feature>
<dbReference type="EMBL" id="BJXU01000047">
    <property type="protein sequence ID" value="GEN23523.1"/>
    <property type="molecule type" value="Genomic_DNA"/>
</dbReference>
<feature type="transmembrane region" description="Helical" evidence="2">
    <location>
        <begin position="167"/>
        <end position="185"/>
    </location>
</feature>
<evidence type="ECO:0000313" key="5">
    <source>
        <dbReference type="Proteomes" id="UP000184123"/>
    </source>
</evidence>
<dbReference type="PANTHER" id="PTHR33219:SF14">
    <property type="entry name" value="PROTEIN COFACTOR ASSEMBLY OF COMPLEX C SUBUNIT B CCB3, CHLOROPLASTIC-RELATED"/>
    <property type="match status" value="1"/>
</dbReference>
<dbReference type="Proteomes" id="UP000184123">
    <property type="component" value="Unassembled WGS sequence"/>
</dbReference>
<evidence type="ECO:0000256" key="2">
    <source>
        <dbReference type="SAM" id="Phobius"/>
    </source>
</evidence>
<evidence type="ECO:0000313" key="4">
    <source>
        <dbReference type="EMBL" id="SHM07051.1"/>
    </source>
</evidence>
<evidence type="ECO:0000313" key="6">
    <source>
        <dbReference type="Proteomes" id="UP000321726"/>
    </source>
</evidence>
<reference evidence="4 5" key="1">
    <citation type="submission" date="2016-11" db="EMBL/GenBank/DDBJ databases">
        <authorList>
            <person name="Jaros S."/>
            <person name="Januszkiewicz K."/>
            <person name="Wedrychowicz H."/>
        </authorList>
    </citation>
    <scope>NUCLEOTIDE SEQUENCE [LARGE SCALE GENOMIC DNA]</scope>
    <source>
        <strain evidence="4 5">DSM 4740</strain>
    </source>
</reference>
<dbReference type="Pfam" id="PF02325">
    <property type="entry name" value="CCB3_YggT"/>
    <property type="match status" value="2"/>
</dbReference>
<dbReference type="EMBL" id="FRCA01000005">
    <property type="protein sequence ID" value="SHM07051.1"/>
    <property type="molecule type" value="Genomic_DNA"/>
</dbReference>
<reference evidence="3 6" key="2">
    <citation type="submission" date="2019-07" db="EMBL/GenBank/DDBJ databases">
        <title>Whole genome shotgun sequence of Halomonas cupida NBRC 102219.</title>
        <authorList>
            <person name="Hosoyama A."/>
            <person name="Uohara A."/>
            <person name="Ohji S."/>
            <person name="Ichikawa N."/>
        </authorList>
    </citation>
    <scope>NUCLEOTIDE SEQUENCE [LARGE SCALE GENOMIC DNA]</scope>
    <source>
        <strain evidence="3 6">NBRC 102219</strain>
    </source>
</reference>
<sequence>MGSHLGNTGLDLVNTLVNIYLFLMMLRFLLQASRADYYNPLSQSVVKITQPVVRPFQSVLGPVMGRFDLATLAAGFVLKVVVMVALLQLAGVGMPRIDSLALAAFAFLASTILDIYFYALLIMIILSWVAPRASHPGALLVMQLVEPIMAPVRRVIPPLGMLDLSPIVVFIGINLIDGIVIGSLIRTVASGTPALLAVF</sequence>
<dbReference type="Proteomes" id="UP000321726">
    <property type="component" value="Unassembled WGS sequence"/>
</dbReference>
<evidence type="ECO:0000256" key="1">
    <source>
        <dbReference type="ARBA" id="ARBA00010894"/>
    </source>
</evidence>
<dbReference type="STRING" id="44933.SAMN05660971_02056"/>
<keyword evidence="2" id="KW-0472">Membrane</keyword>
<dbReference type="AlphaFoldDB" id="A0A1M7FSI9"/>
<name>A0A1M7FSI9_9GAMM</name>
<gene>
    <name evidence="3" type="ORF">HCU01_14720</name>
    <name evidence="4" type="ORF">SAMN05660971_02056</name>
</gene>
<protein>
    <submittedName>
        <fullName evidence="4">YggT family protein</fullName>
    </submittedName>
</protein>
<dbReference type="OrthoDB" id="9806665at2"/>
<accession>A0A1M7FSI9</accession>
<evidence type="ECO:0000313" key="3">
    <source>
        <dbReference type="EMBL" id="GEN23523.1"/>
    </source>
</evidence>
<keyword evidence="2" id="KW-1133">Transmembrane helix</keyword>
<organism evidence="4 5">
    <name type="scientific">Halomonas cupida</name>
    <dbReference type="NCBI Taxonomy" id="44933"/>
    <lineage>
        <taxon>Bacteria</taxon>
        <taxon>Pseudomonadati</taxon>
        <taxon>Pseudomonadota</taxon>
        <taxon>Gammaproteobacteria</taxon>
        <taxon>Oceanospirillales</taxon>
        <taxon>Halomonadaceae</taxon>
        <taxon>Halomonas</taxon>
    </lineage>
</organism>
<proteinExistence type="inferred from homology"/>
<feature type="transmembrane region" description="Helical" evidence="2">
    <location>
        <begin position="102"/>
        <end position="130"/>
    </location>
</feature>
<comment type="similarity">
    <text evidence="1">Belongs to the YggT family.</text>
</comment>
<dbReference type="RefSeq" id="WP_073435125.1">
    <property type="nucleotide sequence ID" value="NZ_BJXU01000047.1"/>
</dbReference>
<keyword evidence="6" id="KW-1185">Reference proteome</keyword>
<keyword evidence="2" id="KW-0812">Transmembrane</keyword>
<feature type="transmembrane region" description="Helical" evidence="2">
    <location>
        <begin position="69"/>
        <end position="90"/>
    </location>
</feature>
<dbReference type="PANTHER" id="PTHR33219">
    <property type="entry name" value="YLMG HOMOLOG PROTEIN 2, CHLOROPLASTIC"/>
    <property type="match status" value="1"/>
</dbReference>